<evidence type="ECO:0000256" key="1">
    <source>
        <dbReference type="ARBA" id="ARBA00022737"/>
    </source>
</evidence>
<keyword evidence="1" id="KW-0677">Repeat</keyword>
<evidence type="ECO:0000259" key="3">
    <source>
        <dbReference type="PROSITE" id="PS50004"/>
    </source>
</evidence>
<name>A0ABM1SHH1_LIMPO</name>
<reference evidence="5" key="1">
    <citation type="submission" date="2025-08" db="UniProtKB">
        <authorList>
            <consortium name="RefSeq"/>
        </authorList>
    </citation>
    <scope>IDENTIFICATION</scope>
    <source>
        <tissue evidence="5">Muscle</tissue>
    </source>
</reference>
<dbReference type="PANTHER" id="PTHR10024">
    <property type="entry name" value="SYNAPTOTAGMIN"/>
    <property type="match status" value="1"/>
</dbReference>
<protein>
    <submittedName>
        <fullName evidence="5">Synaptotagmin-15-like isoform X1</fullName>
    </submittedName>
</protein>
<keyword evidence="2" id="KW-0812">Transmembrane</keyword>
<keyword evidence="2" id="KW-1133">Transmembrane helix</keyword>
<dbReference type="Pfam" id="PF00168">
    <property type="entry name" value="C2"/>
    <property type="match status" value="2"/>
</dbReference>
<sequence>MKCVPSMARWFESSSHQTCSHGVRTRTLVLLSDTHLQIRNYYYFSVLLMSVLDRYLWFIVGGSVGLVIATVCIITVWLYFRRKSRNHLKSSESPSYSTQEICHNGILASSGSEEISDRGRSWNVAPYSREVGLFQSASIDVPSTFRTSSESIQPKAKLSRWNTVGITHYQPTIIGTVQPDLYRNIQDDELVESPFPNGRIWFSILYHEEDQILEVTLVKAKNLPGRNPNQTPRDPFVKLYLLPDEENCQQSKVRRRTLNPKFHETFKFSVTKEDVADRTLRLAVYDVDKRKVRHSLGHVLVPLGKINFHDDIVNWRNLEPTTQNNSSLGEIQVGLSCSPFNSRIKVVVERIRNIIGIDSGEAGVFVKIQLFHGRKMMKTKRTYLYHTNSNDSEIIVNEQFNFVVSDRFFDACSFGITVYLAGPSPLIRDEPYGKVVVGSFLYARGEQLLHWQEMLTNPRNQISKWHNLESITSN</sequence>
<dbReference type="PANTHER" id="PTHR10024:SF377">
    <property type="entry name" value="SYNAPTOTAGMIN-15-LIKE ISOFORM X1"/>
    <property type="match status" value="1"/>
</dbReference>
<dbReference type="SMART" id="SM00239">
    <property type="entry name" value="C2"/>
    <property type="match status" value="1"/>
</dbReference>
<keyword evidence="4" id="KW-1185">Reference proteome</keyword>
<dbReference type="InterPro" id="IPR000008">
    <property type="entry name" value="C2_dom"/>
</dbReference>
<dbReference type="GeneID" id="106460607"/>
<organism evidence="4 5">
    <name type="scientific">Limulus polyphemus</name>
    <name type="common">Atlantic horseshoe crab</name>
    <dbReference type="NCBI Taxonomy" id="6850"/>
    <lineage>
        <taxon>Eukaryota</taxon>
        <taxon>Metazoa</taxon>
        <taxon>Ecdysozoa</taxon>
        <taxon>Arthropoda</taxon>
        <taxon>Chelicerata</taxon>
        <taxon>Merostomata</taxon>
        <taxon>Xiphosura</taxon>
        <taxon>Limulidae</taxon>
        <taxon>Limulus</taxon>
    </lineage>
</organism>
<dbReference type="CDD" id="cd08390">
    <property type="entry name" value="C2A_Synaptotagmin-15-17"/>
    <property type="match status" value="1"/>
</dbReference>
<dbReference type="InterPro" id="IPR035892">
    <property type="entry name" value="C2_domain_sf"/>
</dbReference>
<dbReference type="RefSeq" id="XP_022243076.1">
    <property type="nucleotide sequence ID" value="XM_022387368.1"/>
</dbReference>
<dbReference type="Proteomes" id="UP000694941">
    <property type="component" value="Unplaced"/>
</dbReference>
<evidence type="ECO:0000313" key="4">
    <source>
        <dbReference type="Proteomes" id="UP000694941"/>
    </source>
</evidence>
<feature type="domain" description="C2" evidence="3">
    <location>
        <begin position="196"/>
        <end position="316"/>
    </location>
</feature>
<proteinExistence type="predicted"/>
<dbReference type="InterPro" id="IPR047897">
    <property type="entry name" value="Synaptotagmin-15/17_C2A"/>
</dbReference>
<evidence type="ECO:0000313" key="5">
    <source>
        <dbReference type="RefSeq" id="XP_022243076.1"/>
    </source>
</evidence>
<evidence type="ECO:0000256" key="2">
    <source>
        <dbReference type="SAM" id="Phobius"/>
    </source>
</evidence>
<gene>
    <name evidence="5" type="primary">LOC106460607</name>
</gene>
<dbReference type="SUPFAM" id="SSF49562">
    <property type="entry name" value="C2 domain (Calcium/lipid-binding domain, CaLB)"/>
    <property type="match status" value="2"/>
</dbReference>
<dbReference type="PROSITE" id="PS50004">
    <property type="entry name" value="C2"/>
    <property type="match status" value="1"/>
</dbReference>
<keyword evidence="2" id="KW-0472">Membrane</keyword>
<dbReference type="Gene3D" id="2.60.40.150">
    <property type="entry name" value="C2 domain"/>
    <property type="match status" value="2"/>
</dbReference>
<feature type="transmembrane region" description="Helical" evidence="2">
    <location>
        <begin position="55"/>
        <end position="80"/>
    </location>
</feature>
<accession>A0ABM1SHH1</accession>